<protein>
    <recommendedName>
        <fullName evidence="4">HEAT repeat domain-containing protein</fullName>
    </recommendedName>
</protein>
<keyword evidence="1" id="KW-1133">Transmembrane helix</keyword>
<dbReference type="RefSeq" id="WP_105359505.1">
    <property type="nucleotide sequence ID" value="NZ_PUIB01000028.1"/>
</dbReference>
<organism evidence="2 3">
    <name type="scientific">Blastopirellula marina</name>
    <dbReference type="NCBI Taxonomy" id="124"/>
    <lineage>
        <taxon>Bacteria</taxon>
        <taxon>Pseudomonadati</taxon>
        <taxon>Planctomycetota</taxon>
        <taxon>Planctomycetia</taxon>
        <taxon>Pirellulales</taxon>
        <taxon>Pirellulaceae</taxon>
        <taxon>Blastopirellula</taxon>
    </lineage>
</organism>
<dbReference type="InterPro" id="IPR011989">
    <property type="entry name" value="ARM-like"/>
</dbReference>
<reference evidence="2 3" key="1">
    <citation type="submission" date="2018-02" db="EMBL/GenBank/DDBJ databases">
        <title>Comparative genomes isolates from brazilian mangrove.</title>
        <authorList>
            <person name="Araujo J.E."/>
            <person name="Taketani R.G."/>
            <person name="Silva M.C.P."/>
            <person name="Loureco M.V."/>
            <person name="Andreote F.D."/>
        </authorList>
    </citation>
    <scope>NUCLEOTIDE SEQUENCE [LARGE SCALE GENOMIC DNA]</scope>
    <source>
        <strain evidence="2 3">NAP PRIS-MGV</strain>
    </source>
</reference>
<evidence type="ECO:0000313" key="3">
    <source>
        <dbReference type="Proteomes" id="UP000239388"/>
    </source>
</evidence>
<accession>A0A2S8F4E6</accession>
<dbReference type="AlphaFoldDB" id="A0A2S8F4E6"/>
<dbReference type="OrthoDB" id="9917699at2"/>
<proteinExistence type="predicted"/>
<name>A0A2S8F4E6_9BACT</name>
<keyword evidence="1" id="KW-0812">Transmembrane</keyword>
<dbReference type="Gene3D" id="1.25.10.10">
    <property type="entry name" value="Leucine-rich Repeat Variant"/>
    <property type="match status" value="1"/>
</dbReference>
<comment type="caution">
    <text evidence="2">The sequence shown here is derived from an EMBL/GenBank/DDBJ whole genome shotgun (WGS) entry which is preliminary data.</text>
</comment>
<sequence>MPLRWKPQINLRWLAFAVLVIALGLGWYRDHHQAEAELARLPGELAVLTTRSEDLDRRLMTNSRLPIRDNSLTYLALRTDRWYALRNIPRFSGTAEEYLDKLKQLYEKRQKDPFQVQGESFSSFFAQIYIAPVKEFDKAIGPFMEYMHVPDASIAQEASHLIQVLLVQRGPQMQPHIPELMPHLEQCLAFPADEVRLEAIQCLKIIGTAPPETLTTLRKIAQDDLDDLAVYAVLALRELDEKYPVSTRLMELVQRRIKGWEYAGEILVDVLPSSEAQPFFQRQYAEASDDRMRQYFAQFLNDVALKEEAEPREGEADD</sequence>
<dbReference type="Proteomes" id="UP000239388">
    <property type="component" value="Unassembled WGS sequence"/>
</dbReference>
<dbReference type="EMBL" id="PUIB01000028">
    <property type="protein sequence ID" value="PQO27023.1"/>
    <property type="molecule type" value="Genomic_DNA"/>
</dbReference>
<evidence type="ECO:0000256" key="1">
    <source>
        <dbReference type="SAM" id="Phobius"/>
    </source>
</evidence>
<dbReference type="SUPFAM" id="SSF48371">
    <property type="entry name" value="ARM repeat"/>
    <property type="match status" value="1"/>
</dbReference>
<keyword evidence="1" id="KW-0472">Membrane</keyword>
<feature type="transmembrane region" description="Helical" evidence="1">
    <location>
        <begin position="9"/>
        <end position="28"/>
    </location>
</feature>
<evidence type="ECO:0008006" key="4">
    <source>
        <dbReference type="Google" id="ProtNLM"/>
    </source>
</evidence>
<dbReference type="InterPro" id="IPR016024">
    <property type="entry name" value="ARM-type_fold"/>
</dbReference>
<evidence type="ECO:0000313" key="2">
    <source>
        <dbReference type="EMBL" id="PQO27023.1"/>
    </source>
</evidence>
<gene>
    <name evidence="2" type="ORF">C5Y98_27585</name>
</gene>